<dbReference type="Gene3D" id="3.40.950.10">
    <property type="entry name" value="Fe-only Hydrogenase (Larger Subunit), Chain L, domain 3"/>
    <property type="match status" value="1"/>
</dbReference>
<gene>
    <name evidence="8" type="ORF">A2Y64_07835</name>
</gene>
<dbReference type="GO" id="GO:0046872">
    <property type="term" value="F:metal ion binding"/>
    <property type="evidence" value="ECO:0007669"/>
    <property type="project" value="UniProtKB-KW"/>
</dbReference>
<proteinExistence type="predicted"/>
<dbReference type="InterPro" id="IPR019574">
    <property type="entry name" value="NADH_UbQ_OxRdtase_Gsu_4Fe4S-bd"/>
</dbReference>
<keyword evidence="3" id="KW-0408">Iron</keyword>
<dbReference type="Pfam" id="PF10588">
    <property type="entry name" value="NADH-G_4Fe-4S_3"/>
    <property type="match status" value="1"/>
</dbReference>
<dbReference type="STRING" id="1817816.A2Y64_07835"/>
<dbReference type="Pfam" id="PF13510">
    <property type="entry name" value="Fer2_4"/>
    <property type="match status" value="1"/>
</dbReference>
<dbReference type="Pfam" id="PF12838">
    <property type="entry name" value="Fer4_7"/>
    <property type="match status" value="1"/>
</dbReference>
<dbReference type="PANTHER" id="PTHR24960">
    <property type="entry name" value="PHOTOSYSTEM I IRON-SULFUR CENTER-RELATED"/>
    <property type="match status" value="1"/>
</dbReference>
<dbReference type="PANTHER" id="PTHR24960:SF84">
    <property type="entry name" value="HYDROGENASE SUBUNIT"/>
    <property type="match status" value="1"/>
</dbReference>
<keyword evidence="2" id="KW-0479">Metal-binding</keyword>
<accession>A0A1F5FGP5</accession>
<keyword evidence="4" id="KW-0411">Iron-sulfur</keyword>
<dbReference type="InterPro" id="IPR004108">
    <property type="entry name" value="Fe_hydrogenase_lsu_C"/>
</dbReference>
<dbReference type="GO" id="GO:0051539">
    <property type="term" value="F:4 iron, 4 sulfur cluster binding"/>
    <property type="evidence" value="ECO:0007669"/>
    <property type="project" value="UniProtKB-KW"/>
</dbReference>
<dbReference type="InterPro" id="IPR009016">
    <property type="entry name" value="Fe_hydrogenase"/>
</dbReference>
<keyword evidence="1" id="KW-0004">4Fe-4S</keyword>
<dbReference type="InterPro" id="IPR036010">
    <property type="entry name" value="2Fe-2S_ferredoxin-like_sf"/>
</dbReference>
<evidence type="ECO:0000256" key="3">
    <source>
        <dbReference type="ARBA" id="ARBA00023004"/>
    </source>
</evidence>
<dbReference type="InterPro" id="IPR017896">
    <property type="entry name" value="4Fe4S_Fe-S-bd"/>
</dbReference>
<dbReference type="GO" id="GO:0016491">
    <property type="term" value="F:oxidoreductase activity"/>
    <property type="evidence" value="ECO:0007669"/>
    <property type="project" value="InterPro"/>
</dbReference>
<dbReference type="PROSITE" id="PS51839">
    <property type="entry name" value="4FE4S_HC3"/>
    <property type="match status" value="1"/>
</dbReference>
<dbReference type="PROSITE" id="PS51085">
    <property type="entry name" value="2FE2S_FER_2"/>
    <property type="match status" value="1"/>
</dbReference>
<dbReference type="Proteomes" id="UP000177187">
    <property type="component" value="Unassembled WGS sequence"/>
</dbReference>
<feature type="domain" description="2Fe-2S ferredoxin-type" evidence="5">
    <location>
        <begin position="4"/>
        <end position="81"/>
    </location>
</feature>
<evidence type="ECO:0000256" key="2">
    <source>
        <dbReference type="ARBA" id="ARBA00022723"/>
    </source>
</evidence>
<dbReference type="Gene3D" id="3.10.20.740">
    <property type="match status" value="1"/>
</dbReference>
<sequence length="489" mass="51591">MTDPQVSFILDGREVQAPPGTTVLEAARKLGHAIPTLCHHPLLETIGRCGVCTVEREPAVLIPACSTPVEQGAVYHTGSPAVAAHRREVVKLLLSRHELACHVCDRHGECELERLVGRLGITDGSPVGLAAETFTDRSSTSVSLLGDHCLACGRCVALCDSLGWGALRLDGGLVQARSVDEPGLAGPRCTSCGQCALVCPSSALVPRSAVVPVESALMDRDRHCVAVLEPTAAAALMNELKVDAQPRLIGTLASLGFAGVVDSAWGADAYLAELADRLHRERPRAAIISPCEAVRRYVRLNRPELADWLPPESGPSQQAAVNWRQKVSPELGLAPGHCYLAQVATGTAAKEGVRRHSVDRERGLDAALTVRELTGLLRRLGMTPEKAKARGFTHLRGSRLGTMLGAPGAVADGLAVVWAQRSGSALPAPSGGFLPPAEEEREVEIPGGGPARVLVAHGGRPVQKALDRAVELSAEKGAPRVFLELYACP</sequence>
<evidence type="ECO:0000259" key="5">
    <source>
        <dbReference type="PROSITE" id="PS51085"/>
    </source>
</evidence>
<name>A0A1F5FGP5_9BACT</name>
<evidence type="ECO:0000259" key="6">
    <source>
        <dbReference type="PROSITE" id="PS51379"/>
    </source>
</evidence>
<dbReference type="Pfam" id="PF02906">
    <property type="entry name" value="Fe_hyd_lg_C"/>
    <property type="match status" value="1"/>
</dbReference>
<dbReference type="Gene3D" id="3.40.50.1780">
    <property type="match status" value="1"/>
</dbReference>
<dbReference type="SMART" id="SM00929">
    <property type="entry name" value="NADH-G_4Fe-4S_3"/>
    <property type="match status" value="1"/>
</dbReference>
<organism evidence="8 9">
    <name type="scientific">Candidatus Coatesbacteria bacterium RBG_13_66_14</name>
    <dbReference type="NCBI Taxonomy" id="1817816"/>
    <lineage>
        <taxon>Bacteria</taxon>
        <taxon>Candidatus Coatesiibacteriota</taxon>
    </lineage>
</organism>
<feature type="domain" description="4Fe-4S ferredoxin-type" evidence="6">
    <location>
        <begin position="140"/>
        <end position="172"/>
    </location>
</feature>
<protein>
    <recommendedName>
        <fullName evidence="10">Ferredoxin</fullName>
    </recommendedName>
</protein>
<dbReference type="EMBL" id="MFAF01000025">
    <property type="protein sequence ID" value="OGD78786.1"/>
    <property type="molecule type" value="Genomic_DNA"/>
</dbReference>
<evidence type="ECO:0000313" key="9">
    <source>
        <dbReference type="Proteomes" id="UP000177187"/>
    </source>
</evidence>
<dbReference type="InterPro" id="IPR050157">
    <property type="entry name" value="PSI_iron-sulfur_center"/>
</dbReference>
<reference evidence="8 9" key="1">
    <citation type="journal article" date="2016" name="Nat. Commun.">
        <title>Thousands of microbial genomes shed light on interconnected biogeochemical processes in an aquifer system.</title>
        <authorList>
            <person name="Anantharaman K."/>
            <person name="Brown C.T."/>
            <person name="Hug L.A."/>
            <person name="Sharon I."/>
            <person name="Castelle C.J."/>
            <person name="Probst A.J."/>
            <person name="Thomas B.C."/>
            <person name="Singh A."/>
            <person name="Wilkins M.J."/>
            <person name="Karaoz U."/>
            <person name="Brodie E.L."/>
            <person name="Williams K.H."/>
            <person name="Hubbard S.S."/>
            <person name="Banfield J.F."/>
        </authorList>
    </citation>
    <scope>NUCLEOTIDE SEQUENCE [LARGE SCALE GENOMIC DNA]</scope>
</reference>
<feature type="non-terminal residue" evidence="8">
    <location>
        <position position="489"/>
    </location>
</feature>
<dbReference type="PROSITE" id="PS51379">
    <property type="entry name" value="4FE4S_FER_2"/>
    <property type="match status" value="2"/>
</dbReference>
<dbReference type="InterPro" id="IPR001041">
    <property type="entry name" value="2Fe-2S_ferredoxin-type"/>
</dbReference>
<evidence type="ECO:0000259" key="7">
    <source>
        <dbReference type="PROSITE" id="PS51839"/>
    </source>
</evidence>
<dbReference type="CDD" id="cd00207">
    <property type="entry name" value="fer2"/>
    <property type="match status" value="1"/>
</dbReference>
<evidence type="ECO:0008006" key="10">
    <source>
        <dbReference type="Google" id="ProtNLM"/>
    </source>
</evidence>
<feature type="domain" description="4Fe-4S His(Cys)3-ligated-type" evidence="7">
    <location>
        <begin position="81"/>
        <end position="120"/>
    </location>
</feature>
<dbReference type="InterPro" id="IPR017900">
    <property type="entry name" value="4Fe4S_Fe_S_CS"/>
</dbReference>
<evidence type="ECO:0000256" key="4">
    <source>
        <dbReference type="ARBA" id="ARBA00023014"/>
    </source>
</evidence>
<dbReference type="SUPFAM" id="SSF53920">
    <property type="entry name" value="Fe-only hydrogenase"/>
    <property type="match status" value="1"/>
</dbReference>
<evidence type="ECO:0000313" key="8">
    <source>
        <dbReference type="EMBL" id="OGD78786.1"/>
    </source>
</evidence>
<evidence type="ECO:0000256" key="1">
    <source>
        <dbReference type="ARBA" id="ARBA00022485"/>
    </source>
</evidence>
<feature type="domain" description="4Fe-4S ferredoxin-type" evidence="6">
    <location>
        <begin position="180"/>
        <end position="209"/>
    </location>
</feature>
<dbReference type="SUPFAM" id="SSF54862">
    <property type="entry name" value="4Fe-4S ferredoxins"/>
    <property type="match status" value="1"/>
</dbReference>
<dbReference type="PROSITE" id="PS00198">
    <property type="entry name" value="4FE4S_FER_1"/>
    <property type="match status" value="1"/>
</dbReference>
<comment type="caution">
    <text evidence="8">The sequence shown here is derived from an EMBL/GenBank/DDBJ whole genome shotgun (WGS) entry which is preliminary data.</text>
</comment>
<dbReference type="Gene3D" id="3.30.70.20">
    <property type="match status" value="1"/>
</dbReference>
<dbReference type="SUPFAM" id="SSF54292">
    <property type="entry name" value="2Fe-2S ferredoxin-like"/>
    <property type="match status" value="1"/>
</dbReference>
<dbReference type="AlphaFoldDB" id="A0A1F5FGP5"/>